<evidence type="ECO:0000256" key="11">
    <source>
        <dbReference type="PROSITE-ProRule" id="PRU01360"/>
    </source>
</evidence>
<dbReference type="Gene3D" id="2.40.170.20">
    <property type="entry name" value="TonB-dependent receptor, beta-barrel domain"/>
    <property type="match status" value="1"/>
</dbReference>
<evidence type="ECO:0000313" key="16">
    <source>
        <dbReference type="EMBL" id="AFL68819.1"/>
    </source>
</evidence>
<dbReference type="KEGG" id="sba:Sulba_1531"/>
<dbReference type="InterPro" id="IPR012910">
    <property type="entry name" value="Plug_dom"/>
</dbReference>
<keyword evidence="5 11" id="KW-0812">Transmembrane</keyword>
<dbReference type="PANTHER" id="PTHR32552:SF81">
    <property type="entry name" value="TONB-DEPENDENT OUTER MEMBRANE RECEPTOR"/>
    <property type="match status" value="1"/>
</dbReference>
<feature type="signal peptide" evidence="13">
    <location>
        <begin position="1"/>
        <end position="23"/>
    </location>
</feature>
<evidence type="ECO:0000256" key="6">
    <source>
        <dbReference type="ARBA" id="ARBA00023004"/>
    </source>
</evidence>
<sequence length="670" mass="74626">MWKKNIWKRSLVVCALLPSFALAENTTVELSEVTVMGEKIERSMQETTTAVSVFKGDSVGKADNKSIYDVASQVPNMINNPSDIPIIRGVNGAGPAIGGFAVLSGTRPRISTSVDGLSEAWNGQRYMDASSWDVEQIEVLRGPQSTTQGRNSIGGAVVVSTKDPTFEPEGAVRIGYENESDKALFAAMISGPVVENELAMRLSMEGVYGHSFMNYEGSNTPWDPSDMKQGSVRGKVLWIPKDIEGLTVKMTAAHKQSEGGYMNEISPNSDISDYTFLVSAPSNLVRYGDSKSHMLSTDVEYALNDETTFYFLAGYSKTKTTFEQAPTAMDMSIDEKSITLEPRLVHNPKEGLITSMAGLYFYHRAQKTDIAKQITMDSDDTINALAFYFEESLHVNTKLDVIFGGRIEREHQERDVTYNTKPMDANVAETMFLPKVGLNYKLTPEHTIGLTARKGYNPGGGSLTWDTYTYYEYDKEEVWTYEATTRSLMLNKRLSLNTNLFYNDYSDYQGIAGSGLGQRFTNVPEGKSYGFEAESSYRLSSDLEVHGALGFLRSEITKAPEGTTFKGNEFNHAPHFTGSLGFTQHFGGGFFFGSDVNYVGEYYTGINNLDTFKAGKYTLVNFNLGYETKDYTIRTYLKNAFDEEVLYNYRGTFAQVGQPRTFGVSFDYRF</sequence>
<evidence type="ECO:0000256" key="2">
    <source>
        <dbReference type="ARBA" id="ARBA00022448"/>
    </source>
</evidence>
<dbReference type="Pfam" id="PF00593">
    <property type="entry name" value="TonB_dep_Rec_b-barrel"/>
    <property type="match status" value="1"/>
</dbReference>
<keyword evidence="4" id="KW-0410">Iron transport</keyword>
<feature type="domain" description="TonB-dependent receptor-like beta-barrel" evidence="14">
    <location>
        <begin position="286"/>
        <end position="639"/>
    </location>
</feature>
<gene>
    <name evidence="16" type="ordered locus">Sulba_1531</name>
</gene>
<dbReference type="GO" id="GO:0009279">
    <property type="term" value="C:cell outer membrane"/>
    <property type="evidence" value="ECO:0007669"/>
    <property type="project" value="UniProtKB-SubCell"/>
</dbReference>
<dbReference type="SUPFAM" id="SSF56935">
    <property type="entry name" value="Porins"/>
    <property type="match status" value="1"/>
</dbReference>
<dbReference type="OrthoDB" id="9763670at2"/>
<keyword evidence="8 12" id="KW-0798">TonB box</keyword>
<evidence type="ECO:0000256" key="4">
    <source>
        <dbReference type="ARBA" id="ARBA00022496"/>
    </source>
</evidence>
<proteinExistence type="inferred from homology"/>
<comment type="subcellular location">
    <subcellularLocation>
        <location evidence="1 11">Cell outer membrane</location>
        <topology evidence="1 11">Multi-pass membrane protein</topology>
    </subcellularLocation>
</comment>
<dbReference type="Proteomes" id="UP000006176">
    <property type="component" value="Chromosome"/>
</dbReference>
<evidence type="ECO:0000256" key="13">
    <source>
        <dbReference type="SAM" id="SignalP"/>
    </source>
</evidence>
<keyword evidence="9 11" id="KW-0472">Membrane</keyword>
<accession>I3XXZ5</accession>
<keyword evidence="17" id="KW-1185">Reference proteome</keyword>
<dbReference type="InterPro" id="IPR039426">
    <property type="entry name" value="TonB-dep_rcpt-like"/>
</dbReference>
<keyword evidence="2 11" id="KW-0813">Transport</keyword>
<evidence type="ECO:0000256" key="3">
    <source>
        <dbReference type="ARBA" id="ARBA00022452"/>
    </source>
</evidence>
<dbReference type="GO" id="GO:0006826">
    <property type="term" value="P:iron ion transport"/>
    <property type="evidence" value="ECO:0007669"/>
    <property type="project" value="UniProtKB-KW"/>
</dbReference>
<evidence type="ECO:0000256" key="10">
    <source>
        <dbReference type="ARBA" id="ARBA00023237"/>
    </source>
</evidence>
<evidence type="ECO:0000256" key="8">
    <source>
        <dbReference type="ARBA" id="ARBA00023077"/>
    </source>
</evidence>
<evidence type="ECO:0000313" key="17">
    <source>
        <dbReference type="Proteomes" id="UP000006176"/>
    </source>
</evidence>
<feature type="domain" description="TonB-dependent receptor plug" evidence="15">
    <location>
        <begin position="44"/>
        <end position="156"/>
    </location>
</feature>
<evidence type="ECO:0000256" key="12">
    <source>
        <dbReference type="RuleBase" id="RU003357"/>
    </source>
</evidence>
<evidence type="ECO:0000256" key="1">
    <source>
        <dbReference type="ARBA" id="ARBA00004571"/>
    </source>
</evidence>
<dbReference type="PATRIC" id="fig|760154.4.peg.1535"/>
<keyword evidence="6" id="KW-0408">Iron</keyword>
<dbReference type="AlphaFoldDB" id="I3XXZ5"/>
<dbReference type="HOGENOM" id="CLU_008287_15_2_7"/>
<keyword evidence="16" id="KW-0675">Receptor</keyword>
<comment type="similarity">
    <text evidence="11 12">Belongs to the TonB-dependent receptor family.</text>
</comment>
<evidence type="ECO:0000256" key="5">
    <source>
        <dbReference type="ARBA" id="ARBA00022692"/>
    </source>
</evidence>
<keyword evidence="7" id="KW-0406">Ion transport</keyword>
<name>I3XXZ5_SULBS</name>
<dbReference type="RefSeq" id="WP_014769697.1">
    <property type="nucleotide sequence ID" value="NC_018002.1"/>
</dbReference>
<dbReference type="STRING" id="760154.Sulba_1531"/>
<dbReference type="eggNOG" id="COG4771">
    <property type="taxonomic scope" value="Bacteria"/>
</dbReference>
<evidence type="ECO:0000259" key="14">
    <source>
        <dbReference type="Pfam" id="PF00593"/>
    </source>
</evidence>
<reference evidence="16 17" key="1">
    <citation type="submission" date="2012-06" db="EMBL/GenBank/DDBJ databases">
        <title>Complete sequence of Sulfurospirillum barnesii SES-3.</title>
        <authorList>
            <consortium name="US DOE Joint Genome Institute"/>
            <person name="Lucas S."/>
            <person name="Han J."/>
            <person name="Lapidus A."/>
            <person name="Cheng J.-F."/>
            <person name="Goodwin L."/>
            <person name="Pitluck S."/>
            <person name="Peters L."/>
            <person name="Ovchinnikova G."/>
            <person name="Lu M."/>
            <person name="Detter J.C."/>
            <person name="Han C."/>
            <person name="Tapia R."/>
            <person name="Land M."/>
            <person name="Hauser L."/>
            <person name="Kyrpides N."/>
            <person name="Ivanova N."/>
            <person name="Pagani I."/>
            <person name="Stolz J."/>
            <person name="Arkin A."/>
            <person name="Dehal P."/>
            <person name="Oremland R."/>
            <person name="Saltikov C."/>
            <person name="Basu P."/>
            <person name="Hollibaugh J."/>
            <person name="Newman D."/>
            <person name="Stolyar S."/>
            <person name="Hazen T."/>
            <person name="Woyke T."/>
        </authorList>
    </citation>
    <scope>NUCLEOTIDE SEQUENCE [LARGE SCALE GENOMIC DNA]</scope>
    <source>
        <strain evidence="17">ATCC 700032 / DSM 10660 / SES-3</strain>
    </source>
</reference>
<dbReference type="PANTHER" id="PTHR32552">
    <property type="entry name" value="FERRICHROME IRON RECEPTOR-RELATED"/>
    <property type="match status" value="1"/>
</dbReference>
<feature type="chain" id="PRO_5003682168" evidence="13">
    <location>
        <begin position="24"/>
        <end position="670"/>
    </location>
</feature>
<dbReference type="EMBL" id="CP003333">
    <property type="protein sequence ID" value="AFL68819.1"/>
    <property type="molecule type" value="Genomic_DNA"/>
</dbReference>
<dbReference type="PROSITE" id="PS52016">
    <property type="entry name" value="TONB_DEPENDENT_REC_3"/>
    <property type="match status" value="1"/>
</dbReference>
<keyword evidence="10 11" id="KW-0998">Cell outer membrane</keyword>
<protein>
    <submittedName>
        <fullName evidence="16">Outer membrane receptor protein</fullName>
    </submittedName>
</protein>
<keyword evidence="3 11" id="KW-1134">Transmembrane beta strand</keyword>
<dbReference type="InterPro" id="IPR036942">
    <property type="entry name" value="Beta-barrel_TonB_sf"/>
</dbReference>
<evidence type="ECO:0000256" key="9">
    <source>
        <dbReference type="ARBA" id="ARBA00023136"/>
    </source>
</evidence>
<dbReference type="InterPro" id="IPR000531">
    <property type="entry name" value="Beta-barrel_TonB"/>
</dbReference>
<organism evidence="16 17">
    <name type="scientific">Sulfurospirillum barnesii (strain ATCC 700032 / DSM 10660 / SES-3)</name>
    <dbReference type="NCBI Taxonomy" id="760154"/>
    <lineage>
        <taxon>Bacteria</taxon>
        <taxon>Pseudomonadati</taxon>
        <taxon>Campylobacterota</taxon>
        <taxon>Epsilonproteobacteria</taxon>
        <taxon>Campylobacterales</taxon>
        <taxon>Sulfurospirillaceae</taxon>
        <taxon>Sulfurospirillum</taxon>
    </lineage>
</organism>
<evidence type="ECO:0000256" key="7">
    <source>
        <dbReference type="ARBA" id="ARBA00023065"/>
    </source>
</evidence>
<dbReference type="Pfam" id="PF07715">
    <property type="entry name" value="Plug"/>
    <property type="match status" value="1"/>
</dbReference>
<evidence type="ECO:0000259" key="15">
    <source>
        <dbReference type="Pfam" id="PF07715"/>
    </source>
</evidence>
<keyword evidence="13" id="KW-0732">Signal</keyword>